<sequence>MKEYLVRLQVANILGVPRELYYFVDAETHNRAFKKAIQRAKDAGHENPQPLGARECLTTTLS</sequence>
<protein>
    <submittedName>
        <fullName evidence="2">Uncharacterized protein</fullName>
    </submittedName>
</protein>
<reference evidence="2" key="1">
    <citation type="journal article" date="2015" name="Nature">
        <title>Complex archaea that bridge the gap between prokaryotes and eukaryotes.</title>
        <authorList>
            <person name="Spang A."/>
            <person name="Saw J.H."/>
            <person name="Jorgensen S.L."/>
            <person name="Zaremba-Niedzwiedzka K."/>
            <person name="Martijn J."/>
            <person name="Lind A.E."/>
            <person name="van Eijk R."/>
            <person name="Schleper C."/>
            <person name="Guy L."/>
            <person name="Ettema T.J."/>
        </authorList>
    </citation>
    <scope>NUCLEOTIDE SEQUENCE</scope>
</reference>
<evidence type="ECO:0000313" key="2">
    <source>
        <dbReference type="EMBL" id="KKL27861.1"/>
    </source>
</evidence>
<dbReference type="EMBL" id="LAZR01035308">
    <property type="protein sequence ID" value="KKL27861.1"/>
    <property type="molecule type" value="Genomic_DNA"/>
</dbReference>
<evidence type="ECO:0000256" key="1">
    <source>
        <dbReference type="SAM" id="MobiDB-lite"/>
    </source>
</evidence>
<proteinExistence type="predicted"/>
<name>A0A0F9EDE0_9ZZZZ</name>
<organism evidence="2">
    <name type="scientific">marine sediment metagenome</name>
    <dbReference type="NCBI Taxonomy" id="412755"/>
    <lineage>
        <taxon>unclassified sequences</taxon>
        <taxon>metagenomes</taxon>
        <taxon>ecological metagenomes</taxon>
    </lineage>
</organism>
<comment type="caution">
    <text evidence="2">The sequence shown here is derived from an EMBL/GenBank/DDBJ whole genome shotgun (WGS) entry which is preliminary data.</text>
</comment>
<dbReference type="AlphaFoldDB" id="A0A0F9EDE0"/>
<gene>
    <name evidence="2" type="ORF">LCGC14_2380920</name>
</gene>
<accession>A0A0F9EDE0</accession>
<feature type="region of interest" description="Disordered" evidence="1">
    <location>
        <begin position="40"/>
        <end position="62"/>
    </location>
</feature>